<comment type="caution">
    <text evidence="8">The sequence shown here is derived from an EMBL/GenBank/DDBJ whole genome shotgun (WGS) entry which is preliminary data.</text>
</comment>
<gene>
    <name evidence="8" type="ORF">Ocin01_01566</name>
</gene>
<protein>
    <submittedName>
        <fullName evidence="8">Enkurin</fullName>
    </submittedName>
</protein>
<dbReference type="InterPro" id="IPR027012">
    <property type="entry name" value="Enkurin_dom"/>
</dbReference>
<evidence type="ECO:0000256" key="1">
    <source>
        <dbReference type="ARBA" id="ARBA00004138"/>
    </source>
</evidence>
<dbReference type="InterPro" id="IPR052102">
    <property type="entry name" value="Enkurin_domain-protein"/>
</dbReference>
<evidence type="ECO:0000313" key="9">
    <source>
        <dbReference type="Proteomes" id="UP000094527"/>
    </source>
</evidence>
<dbReference type="GO" id="GO:0005879">
    <property type="term" value="C:axonemal microtubule"/>
    <property type="evidence" value="ECO:0007669"/>
    <property type="project" value="TreeGrafter"/>
</dbReference>
<evidence type="ECO:0000256" key="2">
    <source>
        <dbReference type="ARBA" id="ARBA00004245"/>
    </source>
</evidence>
<feature type="compositionally biased region" description="Basic and acidic residues" evidence="6">
    <location>
        <begin position="91"/>
        <end position="107"/>
    </location>
</feature>
<keyword evidence="4" id="KW-0206">Cytoskeleton</keyword>
<evidence type="ECO:0000259" key="7">
    <source>
        <dbReference type="PROSITE" id="PS51665"/>
    </source>
</evidence>
<keyword evidence="5" id="KW-0966">Cell projection</keyword>
<dbReference type="OrthoDB" id="2123594at2759"/>
<dbReference type="GO" id="GO:0001669">
    <property type="term" value="C:acrosomal vesicle"/>
    <property type="evidence" value="ECO:0007669"/>
    <property type="project" value="TreeGrafter"/>
</dbReference>
<organism evidence="8 9">
    <name type="scientific">Orchesella cincta</name>
    <name type="common">Springtail</name>
    <name type="synonym">Podura cincta</name>
    <dbReference type="NCBI Taxonomy" id="48709"/>
    <lineage>
        <taxon>Eukaryota</taxon>
        <taxon>Metazoa</taxon>
        <taxon>Ecdysozoa</taxon>
        <taxon>Arthropoda</taxon>
        <taxon>Hexapoda</taxon>
        <taxon>Collembola</taxon>
        <taxon>Entomobryomorpha</taxon>
        <taxon>Entomobryoidea</taxon>
        <taxon>Orchesellidae</taxon>
        <taxon>Orchesellinae</taxon>
        <taxon>Orchesella</taxon>
    </lineage>
</organism>
<name>A0A1D2NII0_ORCCI</name>
<dbReference type="AlphaFoldDB" id="A0A1D2NII0"/>
<dbReference type="STRING" id="48709.A0A1D2NII0"/>
<dbReference type="Pfam" id="PF13864">
    <property type="entry name" value="Enkurin"/>
    <property type="match status" value="1"/>
</dbReference>
<comment type="subcellular location">
    <subcellularLocation>
        <location evidence="1">Cell projection</location>
        <location evidence="1">Cilium</location>
    </subcellularLocation>
    <subcellularLocation>
        <location evidence="2">Cytoplasm</location>
        <location evidence="2">Cytoskeleton</location>
    </subcellularLocation>
</comment>
<reference evidence="8 9" key="1">
    <citation type="journal article" date="2016" name="Genome Biol. Evol.">
        <title>Gene Family Evolution Reflects Adaptation to Soil Environmental Stressors in the Genome of the Collembolan Orchesella cincta.</title>
        <authorList>
            <person name="Faddeeva-Vakhrusheva A."/>
            <person name="Derks M.F."/>
            <person name="Anvar S.Y."/>
            <person name="Agamennone V."/>
            <person name="Suring W."/>
            <person name="Smit S."/>
            <person name="van Straalen N.M."/>
            <person name="Roelofs D."/>
        </authorList>
    </citation>
    <scope>NUCLEOTIDE SEQUENCE [LARGE SCALE GENOMIC DNA]</scope>
    <source>
        <tissue evidence="8">Mixed pool</tissue>
    </source>
</reference>
<dbReference type="PROSITE" id="PS51665">
    <property type="entry name" value="ENKURIN"/>
    <property type="match status" value="1"/>
</dbReference>
<proteinExistence type="predicted"/>
<evidence type="ECO:0000256" key="5">
    <source>
        <dbReference type="ARBA" id="ARBA00023273"/>
    </source>
</evidence>
<feature type="region of interest" description="Disordered" evidence="6">
    <location>
        <begin position="91"/>
        <end position="113"/>
    </location>
</feature>
<keyword evidence="9" id="KW-1185">Reference proteome</keyword>
<sequence length="353" mass="40835">MFMHTDNQDHCENVCWLVPPGKAYSGPRYKSSFAAKVRWDIWAERKGCCKTIGPPPKVSINCPEHFLRKHSRQVPVFFRRDELKGNCMERKEQGAAEEARPKERRVPPLDTGLPSWRTHRKVDECEYPQPPSELGLFRSRFEDSYEQRYKLKKMENCNCDQLFWEDLVQATECAGVMAAEAEKRERRKQGEGSGNGPVKDYIRANAVKAVRMPPRRLRRCYVDICGVHLIDMSDSPYVLRPGFGKVPSYICKRKMQLFQQDIADKQQINAAAEENCRFVPDHEREAVLQGLKQYWAELLNQFNALPLNDTGNERQRELKSGLETKMKEVESDIRLLTGPTMLFVGDVNSSQYL</sequence>
<feature type="domain" description="Enkurin" evidence="7">
    <location>
        <begin position="251"/>
        <end position="344"/>
    </location>
</feature>
<keyword evidence="3" id="KW-0963">Cytoplasm</keyword>
<dbReference type="PANTHER" id="PTHR21490:SF0">
    <property type="entry name" value="ENKURIN"/>
    <property type="match status" value="1"/>
</dbReference>
<evidence type="ECO:0000313" key="8">
    <source>
        <dbReference type="EMBL" id="ODN05049.1"/>
    </source>
</evidence>
<dbReference type="PANTHER" id="PTHR21490">
    <property type="entry name" value="ENKURIN-RELATED"/>
    <property type="match status" value="1"/>
</dbReference>
<accession>A0A1D2NII0</accession>
<dbReference type="EMBL" id="LJIJ01000030">
    <property type="protein sequence ID" value="ODN05049.1"/>
    <property type="molecule type" value="Genomic_DNA"/>
</dbReference>
<evidence type="ECO:0000256" key="4">
    <source>
        <dbReference type="ARBA" id="ARBA00023212"/>
    </source>
</evidence>
<dbReference type="Proteomes" id="UP000094527">
    <property type="component" value="Unassembled WGS sequence"/>
</dbReference>
<dbReference type="OMA" id="WDELTHE"/>
<evidence type="ECO:0000256" key="6">
    <source>
        <dbReference type="SAM" id="MobiDB-lite"/>
    </source>
</evidence>
<evidence type="ECO:0000256" key="3">
    <source>
        <dbReference type="ARBA" id="ARBA00022490"/>
    </source>
</evidence>
<dbReference type="GO" id="GO:0005516">
    <property type="term" value="F:calmodulin binding"/>
    <property type="evidence" value="ECO:0007669"/>
    <property type="project" value="TreeGrafter"/>
</dbReference>